<evidence type="ECO:0000313" key="5">
    <source>
        <dbReference type="Proteomes" id="UP001199469"/>
    </source>
</evidence>
<dbReference type="EMBL" id="JAJNDB010000004">
    <property type="protein sequence ID" value="MCD2195577.1"/>
    <property type="molecule type" value="Genomic_DNA"/>
</dbReference>
<keyword evidence="1 2" id="KW-0315">Glutamine amidotransferase</keyword>
<keyword evidence="2" id="KW-0378">Hydrolase</keyword>
<dbReference type="EC" id="6.3.5.13" evidence="2"/>
<dbReference type="PROSITE" id="PS51273">
    <property type="entry name" value="GATASE_TYPE_1"/>
    <property type="match status" value="1"/>
</dbReference>
<dbReference type="InterPro" id="IPR029062">
    <property type="entry name" value="Class_I_gatase-like"/>
</dbReference>
<comment type="similarity">
    <text evidence="2">Belongs to the CobB/CobQ family. GatD subfamily.</text>
</comment>
<gene>
    <name evidence="2" type="primary">gatD</name>
    <name evidence="4" type="ORF">LQ327_19595</name>
</gene>
<dbReference type="EC" id="3.5.1.2" evidence="2"/>
<comment type="catalytic activity">
    <reaction evidence="2">
        <text>L-glutamine + H2O = L-glutamate + NH4(+)</text>
        <dbReference type="Rhea" id="RHEA:15889"/>
        <dbReference type="ChEBI" id="CHEBI:15377"/>
        <dbReference type="ChEBI" id="CHEBI:28938"/>
        <dbReference type="ChEBI" id="CHEBI:29985"/>
        <dbReference type="ChEBI" id="CHEBI:58359"/>
        <dbReference type="EC" id="3.5.1.2"/>
    </reaction>
</comment>
<comment type="caution">
    <text evidence="4">The sequence shown here is derived from an EMBL/GenBank/DDBJ whole genome shotgun (WGS) entry which is preliminary data.</text>
</comment>
<proteinExistence type="inferred from homology"/>
<keyword evidence="2" id="KW-0573">Peptidoglycan synthesis</keyword>
<comment type="pathway">
    <text evidence="2">Cell wall biogenesis; peptidoglycan biosynthesis.</text>
</comment>
<name>A0ABS8PCE3_9PSEU</name>
<feature type="domain" description="CobB/CobQ-like glutamine amidotransferase" evidence="3">
    <location>
        <begin position="7"/>
        <end position="211"/>
    </location>
</feature>
<keyword evidence="2" id="KW-0133">Cell shape</keyword>
<protein>
    <recommendedName>
        <fullName evidence="2">Lipid II isoglutaminyl synthase (glutamine-hydrolyzing) subunit GatD</fullName>
        <ecNumber evidence="2">6.3.5.13</ecNumber>
    </recommendedName>
    <alternativeName>
        <fullName evidence="2">Lipid II isoglutaminyl synthase glutaminase subunit</fullName>
        <ecNumber evidence="2">3.5.1.2</ecNumber>
    </alternativeName>
</protein>
<feature type="binding site" evidence="2">
    <location>
        <position position="128"/>
    </location>
    <ligand>
        <name>substrate</name>
    </ligand>
</feature>
<evidence type="ECO:0000256" key="1">
    <source>
        <dbReference type="ARBA" id="ARBA00022962"/>
    </source>
</evidence>
<dbReference type="Pfam" id="PF07685">
    <property type="entry name" value="GATase_3"/>
    <property type="match status" value="1"/>
</dbReference>
<dbReference type="Proteomes" id="UP001199469">
    <property type="component" value="Unassembled WGS sequence"/>
</dbReference>
<sequence length="262" mass="26617">MSAPVTVVLLLPEVLGTYGDAGNAEVLATRLRWRGIEGRVLTVGWTDAVPSGGDVYVLGGGEDAAQVLACDRLRDSIGLRRALDRGAPTLAVCAGLQILGTAFTIADGTRVPGVGVLDVETRPGGGPRRIGDVVADPLVDGLDVPLEGFENHGGITELGPDAAPLARVREVGRGPGGAGNGTGDRLEGAVSDRGRGTVVGTYLHGPVLARNPALADLLLTKAVGELPPLELPEGMPAATAARLRGTGDDLGVRTGARRRAGA</sequence>
<feature type="active site" evidence="2">
    <location>
        <position position="204"/>
    </location>
</feature>
<comment type="function">
    <text evidence="2">The lipid II isoglutaminyl synthase complex catalyzes the formation of alpha-D-isoglutamine in the cell wall lipid II stem peptide. The GatD subunit catalyzes the hydrolysis of glutamine to glutamate and ammonia. The resulting ammonia molecule is channeled to the active site of MurT.</text>
</comment>
<comment type="catalytic activity">
    <reaction evidence="2">
        <text>beta-D-GlcNAc-(1-&gt;4)-Mur2Ac(oyl-L-Ala-gamma-D-Glu-L-Lys-D-Ala-D-Ala)-di-trans,octa-cis-undecaprenyl diphosphate + L-glutamine + ATP + H2O = beta-D-GlcNAc-(1-&gt;4)-Mur2Ac(oyl-L-Ala-D-isoglutaminyl-L-Lys-D-Ala-D-Ala)-di-trans,octa-cis-undecaprenyl diphosphate + L-glutamate + ADP + phosphate + H(+)</text>
        <dbReference type="Rhea" id="RHEA:57928"/>
        <dbReference type="ChEBI" id="CHEBI:15377"/>
        <dbReference type="ChEBI" id="CHEBI:15378"/>
        <dbReference type="ChEBI" id="CHEBI:29985"/>
        <dbReference type="ChEBI" id="CHEBI:30616"/>
        <dbReference type="ChEBI" id="CHEBI:43474"/>
        <dbReference type="ChEBI" id="CHEBI:58359"/>
        <dbReference type="ChEBI" id="CHEBI:60033"/>
        <dbReference type="ChEBI" id="CHEBI:62233"/>
        <dbReference type="ChEBI" id="CHEBI:456216"/>
        <dbReference type="EC" id="6.3.5.13"/>
    </reaction>
</comment>
<dbReference type="InterPro" id="IPR043702">
    <property type="entry name" value="Lipid_II_synth_GatD"/>
</dbReference>
<dbReference type="InterPro" id="IPR033949">
    <property type="entry name" value="CobQ_GATase1"/>
</dbReference>
<dbReference type="CDD" id="cd01750">
    <property type="entry name" value="GATase1_CobQ"/>
    <property type="match status" value="1"/>
</dbReference>
<dbReference type="HAMAP" id="MF_02213">
    <property type="entry name" value="Lipid_II_synth_GatD"/>
    <property type="match status" value="1"/>
</dbReference>
<evidence type="ECO:0000256" key="2">
    <source>
        <dbReference type="HAMAP-Rule" id="MF_02213"/>
    </source>
</evidence>
<evidence type="ECO:0000313" key="4">
    <source>
        <dbReference type="EMBL" id="MCD2195577.1"/>
    </source>
</evidence>
<dbReference type="SUPFAM" id="SSF52317">
    <property type="entry name" value="Class I glutamine amidotransferase-like"/>
    <property type="match status" value="1"/>
</dbReference>
<keyword evidence="2" id="KW-0436">Ligase</keyword>
<comment type="subunit">
    <text evidence="2">Forms a heterodimer with MurT.</text>
</comment>
<organism evidence="4 5">
    <name type="scientific">Actinomycetospora endophytica</name>
    <dbReference type="NCBI Taxonomy" id="2291215"/>
    <lineage>
        <taxon>Bacteria</taxon>
        <taxon>Bacillati</taxon>
        <taxon>Actinomycetota</taxon>
        <taxon>Actinomycetes</taxon>
        <taxon>Pseudonocardiales</taxon>
        <taxon>Pseudonocardiaceae</taxon>
        <taxon>Actinomycetospora</taxon>
    </lineage>
</organism>
<dbReference type="RefSeq" id="WP_230736798.1">
    <property type="nucleotide sequence ID" value="NZ_JAJNDB010000004.1"/>
</dbReference>
<dbReference type="PANTHER" id="PTHR21343:SF9">
    <property type="entry name" value="LIPID II ISOGLUTAMINYL SYNTHASE (GLUTAMINE-HYDROLYZING) SUBUNIT GATD"/>
    <property type="match status" value="1"/>
</dbReference>
<keyword evidence="2" id="KW-0961">Cell wall biogenesis/degradation</keyword>
<evidence type="ECO:0000259" key="3">
    <source>
        <dbReference type="Pfam" id="PF07685"/>
    </source>
</evidence>
<accession>A0ABS8PCE3</accession>
<dbReference type="PROSITE" id="PS51274">
    <property type="entry name" value="GATASE_COBBQ"/>
    <property type="match status" value="1"/>
</dbReference>
<keyword evidence="5" id="KW-1185">Reference proteome</keyword>
<dbReference type="Gene3D" id="3.40.50.880">
    <property type="match status" value="1"/>
</dbReference>
<dbReference type="InterPro" id="IPR011698">
    <property type="entry name" value="GATase_3"/>
</dbReference>
<feature type="active site" description="Nucleophile" evidence="2">
    <location>
        <position position="93"/>
    </location>
</feature>
<dbReference type="PANTHER" id="PTHR21343">
    <property type="entry name" value="DETHIOBIOTIN SYNTHETASE"/>
    <property type="match status" value="1"/>
</dbReference>
<reference evidence="4 5" key="1">
    <citation type="submission" date="2021-11" db="EMBL/GenBank/DDBJ databases">
        <title>Draft genome sequence of Actinomycetospora sp. SF1 isolated from the rhizosphere soil.</title>
        <authorList>
            <person name="Duangmal K."/>
            <person name="Chantavorakit T."/>
        </authorList>
    </citation>
    <scope>NUCLEOTIDE SEQUENCE [LARGE SCALE GENOMIC DNA]</scope>
    <source>
        <strain evidence="4 5">TBRC 5722</strain>
    </source>
</reference>